<dbReference type="EMBL" id="JAVIJP010000036">
    <property type="protein sequence ID" value="KAL3628822.1"/>
    <property type="molecule type" value="Genomic_DNA"/>
</dbReference>
<dbReference type="SMART" id="SM00360">
    <property type="entry name" value="RRM"/>
    <property type="match status" value="1"/>
</dbReference>
<feature type="domain" description="RRM" evidence="2">
    <location>
        <begin position="19"/>
        <end position="102"/>
    </location>
</feature>
<dbReference type="SUPFAM" id="SSF54928">
    <property type="entry name" value="RNA-binding domain, RBD"/>
    <property type="match status" value="1"/>
</dbReference>
<comment type="caution">
    <text evidence="3">The sequence shown here is derived from an EMBL/GenBank/DDBJ whole genome shotgun (WGS) entry which is preliminary data.</text>
</comment>
<dbReference type="CDD" id="cd00590">
    <property type="entry name" value="RRM_SF"/>
    <property type="match status" value="1"/>
</dbReference>
<dbReference type="InterPro" id="IPR012677">
    <property type="entry name" value="Nucleotide-bd_a/b_plait_sf"/>
</dbReference>
<dbReference type="InterPro" id="IPR035979">
    <property type="entry name" value="RBD_domain_sf"/>
</dbReference>
<dbReference type="GO" id="GO:0003723">
    <property type="term" value="F:RNA binding"/>
    <property type="evidence" value="ECO:0007669"/>
    <property type="project" value="UniProtKB-UniRule"/>
</dbReference>
<dbReference type="Proteomes" id="UP001632038">
    <property type="component" value="Unassembled WGS sequence"/>
</dbReference>
<evidence type="ECO:0000313" key="4">
    <source>
        <dbReference type="Proteomes" id="UP001632038"/>
    </source>
</evidence>
<organism evidence="3 4">
    <name type="scientific">Castilleja foliolosa</name>
    <dbReference type="NCBI Taxonomy" id="1961234"/>
    <lineage>
        <taxon>Eukaryota</taxon>
        <taxon>Viridiplantae</taxon>
        <taxon>Streptophyta</taxon>
        <taxon>Embryophyta</taxon>
        <taxon>Tracheophyta</taxon>
        <taxon>Spermatophyta</taxon>
        <taxon>Magnoliopsida</taxon>
        <taxon>eudicotyledons</taxon>
        <taxon>Gunneridae</taxon>
        <taxon>Pentapetalae</taxon>
        <taxon>asterids</taxon>
        <taxon>lamiids</taxon>
        <taxon>Lamiales</taxon>
        <taxon>Orobanchaceae</taxon>
        <taxon>Pedicularideae</taxon>
        <taxon>Castillejinae</taxon>
        <taxon>Castilleja</taxon>
    </lineage>
</organism>
<sequence>MDTSEAEAEYNAFLKKVEKTIYVDDLSPQVTDKVLKAAFNQFGDVTNIQFMPNYFESKNMPVAALVEMDTPKQAKTVISQMKLYPLMILGMPRPVRSYPAVPEMFEDRPRKPGRQIMCRWVDPKEPDFEVAKKIKYLVRKHEAETTLVLEHQRHEEEKLANQQNETLKAHYKKYELLDGAFQDGSAKNLARRYDMNIAD</sequence>
<dbReference type="PROSITE" id="PS50102">
    <property type="entry name" value="RRM"/>
    <property type="match status" value="1"/>
</dbReference>
<dbReference type="PANTHER" id="PTHR36309:SF1">
    <property type="entry name" value="RNA-BINDING (RRM_RBD_RNP MOTIFS) FAMILY PROTEIN"/>
    <property type="match status" value="1"/>
</dbReference>
<dbReference type="Pfam" id="PF00076">
    <property type="entry name" value="RRM_1"/>
    <property type="match status" value="1"/>
</dbReference>
<evidence type="ECO:0000313" key="3">
    <source>
        <dbReference type="EMBL" id="KAL3628822.1"/>
    </source>
</evidence>
<keyword evidence="1" id="KW-0694">RNA-binding</keyword>
<evidence type="ECO:0000256" key="1">
    <source>
        <dbReference type="PROSITE-ProRule" id="PRU00176"/>
    </source>
</evidence>
<proteinExistence type="predicted"/>
<name>A0ABD3CH66_9LAMI</name>
<dbReference type="Gene3D" id="3.30.70.330">
    <property type="match status" value="1"/>
</dbReference>
<gene>
    <name evidence="3" type="ORF">CASFOL_027868</name>
</gene>
<protein>
    <recommendedName>
        <fullName evidence="2">RRM domain-containing protein</fullName>
    </recommendedName>
</protein>
<accession>A0ABD3CH66</accession>
<reference evidence="4" key="1">
    <citation type="journal article" date="2024" name="IScience">
        <title>Strigolactones Initiate the Formation of Haustorium-like Structures in Castilleja.</title>
        <authorList>
            <person name="Buerger M."/>
            <person name="Peterson D."/>
            <person name="Chory J."/>
        </authorList>
    </citation>
    <scope>NUCLEOTIDE SEQUENCE [LARGE SCALE GENOMIC DNA]</scope>
</reference>
<dbReference type="InterPro" id="IPR053316">
    <property type="entry name" value="Epigenetic_reg_gene_expr"/>
</dbReference>
<dbReference type="InterPro" id="IPR000504">
    <property type="entry name" value="RRM_dom"/>
</dbReference>
<dbReference type="PANTHER" id="PTHR36309">
    <property type="entry name" value="RNA-BINDING (RRM/RBD/RNP MOTIFS) FAMILY PROTEIN"/>
    <property type="match status" value="1"/>
</dbReference>
<keyword evidence="4" id="KW-1185">Reference proteome</keyword>
<dbReference type="AlphaFoldDB" id="A0ABD3CH66"/>
<evidence type="ECO:0000259" key="2">
    <source>
        <dbReference type="PROSITE" id="PS50102"/>
    </source>
</evidence>